<dbReference type="RefSeq" id="WP_089293411.1">
    <property type="nucleotide sequence ID" value="NZ_BOMU01000038.1"/>
</dbReference>
<reference evidence="1 2" key="1">
    <citation type="submission" date="2017-06" db="EMBL/GenBank/DDBJ databases">
        <authorList>
            <person name="Kim H.J."/>
            <person name="Triplett B.A."/>
        </authorList>
    </citation>
    <scope>NUCLEOTIDE SEQUENCE [LARGE SCALE GENOMIC DNA]</scope>
    <source>
        <strain evidence="1 2">DSM 43151</strain>
    </source>
</reference>
<evidence type="ECO:0000313" key="1">
    <source>
        <dbReference type="EMBL" id="SNR65579.1"/>
    </source>
</evidence>
<protein>
    <submittedName>
        <fullName evidence="1">Uncharacterized protein</fullName>
    </submittedName>
</protein>
<dbReference type="Proteomes" id="UP000198415">
    <property type="component" value="Unassembled WGS sequence"/>
</dbReference>
<organism evidence="1 2">
    <name type="scientific">Actinoplanes regularis</name>
    <dbReference type="NCBI Taxonomy" id="52697"/>
    <lineage>
        <taxon>Bacteria</taxon>
        <taxon>Bacillati</taxon>
        <taxon>Actinomycetota</taxon>
        <taxon>Actinomycetes</taxon>
        <taxon>Micromonosporales</taxon>
        <taxon>Micromonosporaceae</taxon>
        <taxon>Actinoplanes</taxon>
    </lineage>
</organism>
<proteinExistence type="predicted"/>
<dbReference type="EMBL" id="FZNR01000004">
    <property type="protein sequence ID" value="SNR65579.1"/>
    <property type="molecule type" value="Genomic_DNA"/>
</dbReference>
<dbReference type="OrthoDB" id="3535648at2"/>
<accession>A0A238Y5G3</accession>
<evidence type="ECO:0000313" key="2">
    <source>
        <dbReference type="Proteomes" id="UP000198415"/>
    </source>
</evidence>
<name>A0A238Y5G3_9ACTN</name>
<sequence>MSTIITFYTAANDDAAERGPGKDSVGFGNFDVFASLEEWESFLLDRPLDDVDGPEQVNDEESPLILGFLPKLTTALARADAATLAGVATKWVAARAADGEKVDPAQARRILTDLAALARSRRPLYCHVA</sequence>
<keyword evidence="2" id="KW-1185">Reference proteome</keyword>
<gene>
    <name evidence="1" type="ORF">SAMN06264365_104225</name>
</gene>
<dbReference type="AlphaFoldDB" id="A0A238Y5G3"/>